<protein>
    <submittedName>
        <fullName evidence="1">Uncharacterized protein</fullName>
    </submittedName>
</protein>
<dbReference type="EMBL" id="VIWY01000007">
    <property type="protein sequence ID" value="TWG10804.1"/>
    <property type="molecule type" value="Genomic_DNA"/>
</dbReference>
<proteinExistence type="predicted"/>
<keyword evidence="2" id="KW-1185">Reference proteome</keyword>
<gene>
    <name evidence="1" type="ORF">FHX34_107301</name>
</gene>
<dbReference type="AlphaFoldDB" id="A0A561VGV9"/>
<sequence length="193" mass="21331">MRLLRRIGPVLQGICLDQVPGRDHYFPTSHVHPLTMDFPVISLSLGHRLAGRHGGNESVSATAGEADIRDAADRLRAQSPLPLDRNPTLDEILGAYRDHLLSDPVSGRGPSNEVKNLLALARFSRSERVMAEQTAFVVELAKSWAYRPDGVHLRDECLELTLAEVPDRTALQAVVDSQVVRLTVDRLGFVEQL</sequence>
<evidence type="ECO:0000313" key="1">
    <source>
        <dbReference type="EMBL" id="TWG10804.1"/>
    </source>
</evidence>
<name>A0A561VGV9_ACTTI</name>
<comment type="caution">
    <text evidence="1">The sequence shown here is derived from an EMBL/GenBank/DDBJ whole genome shotgun (WGS) entry which is preliminary data.</text>
</comment>
<accession>A0A561VGV9</accession>
<organism evidence="1 2">
    <name type="scientific">Actinoplanes teichomyceticus</name>
    <dbReference type="NCBI Taxonomy" id="1867"/>
    <lineage>
        <taxon>Bacteria</taxon>
        <taxon>Bacillati</taxon>
        <taxon>Actinomycetota</taxon>
        <taxon>Actinomycetes</taxon>
        <taxon>Micromonosporales</taxon>
        <taxon>Micromonosporaceae</taxon>
        <taxon>Actinoplanes</taxon>
    </lineage>
</organism>
<evidence type="ECO:0000313" key="2">
    <source>
        <dbReference type="Proteomes" id="UP000320239"/>
    </source>
</evidence>
<reference evidence="1 2" key="1">
    <citation type="submission" date="2019-06" db="EMBL/GenBank/DDBJ databases">
        <title>Sequencing the genomes of 1000 actinobacteria strains.</title>
        <authorList>
            <person name="Klenk H.-P."/>
        </authorList>
    </citation>
    <scope>NUCLEOTIDE SEQUENCE [LARGE SCALE GENOMIC DNA]</scope>
    <source>
        <strain evidence="1 2">DSM 43866</strain>
    </source>
</reference>
<dbReference type="Proteomes" id="UP000320239">
    <property type="component" value="Unassembled WGS sequence"/>
</dbReference>